<dbReference type="AlphaFoldDB" id="A0A9P6D5Z9"/>
<dbReference type="GO" id="GO:0016787">
    <property type="term" value="F:hydrolase activity"/>
    <property type="evidence" value="ECO:0007669"/>
    <property type="project" value="UniProtKB-KW"/>
</dbReference>
<proteinExistence type="inferred from homology"/>
<dbReference type="Pfam" id="PF00135">
    <property type="entry name" value="COesterase"/>
    <property type="match status" value="1"/>
</dbReference>
<dbReference type="InterPro" id="IPR050309">
    <property type="entry name" value="Type-B_Carboxylest/Lipase"/>
</dbReference>
<dbReference type="InterPro" id="IPR019826">
    <property type="entry name" value="Carboxylesterase_B_AS"/>
</dbReference>
<dbReference type="EMBL" id="MU155143">
    <property type="protein sequence ID" value="KAF9484450.1"/>
    <property type="molecule type" value="Genomic_DNA"/>
</dbReference>
<evidence type="ECO:0000313" key="4">
    <source>
        <dbReference type="EMBL" id="KAF9484450.1"/>
    </source>
</evidence>
<sequence>MCSLSEVQAREHFFAVDSPPSYSVVELIHGGPFVYRGGYKGAMQNQDMLHRFYEMWFLVTLVALAIHQVTPAPSAAAVGADLTFLFQNDLNWPTASEHAGTILINKQTNNAQAIAACKALNEDLLPTTGTHFTSDFTSLLKYIALENISPFQEFRVASSPAHGCSAISLNGGVHSVSCSAHLPTFCSQSAPYKPNVATDLSPQFQVQVQSKKLTVLGTRDALSFRFIGIPYADPVQRFAYSKPFSSTANLTALTYGSHCVQSGQGSEDCLFLNIYTPFLPQDSKKSEALRPVLFWIHGGGFTGGEGSDGVYDGGNMVSRSDVVVVSINYRLGTLGFLALNDGVTNGNFGIGDQITALQWVQEHIADFGGDPKRITIHGQSAGAGSVRALLAAKPAFGLFQGAISQSNLGGFGYATTYTEYLSIAQEWTQFGQGVVSSVGCANATDALACLRALPALTLINAPNAPRYIVVDGKIITTPHLELNGLGPTAKAHVMFGWMRDDGADFVGAFPSASTTLTQALLGAGLSSSVTNEAVQSDLFPMPTSGNATWNLYNLTSRIGTDGQFRCIDQATLIAAAKHKVFPSIYAHQYDRSIRGYEPNPGTCNPPATAEFPNGDTSLPYFRCHSGELYYMFGTFGQDSVPFRDWNDLVLSQVSVDVWGSFARTFNPTPSAAFLNARGYTNTTTALREVGPWASITPSTKSPLRIMDVPMSNSPWQEQAQCDLLGYPASLFE</sequence>
<dbReference type="OrthoDB" id="408631at2759"/>
<evidence type="ECO:0000256" key="1">
    <source>
        <dbReference type="ARBA" id="ARBA00005964"/>
    </source>
</evidence>
<dbReference type="PROSITE" id="PS00122">
    <property type="entry name" value="CARBOXYLESTERASE_B_1"/>
    <property type="match status" value="1"/>
</dbReference>
<organism evidence="4 5">
    <name type="scientific">Pholiota conissans</name>
    <dbReference type="NCBI Taxonomy" id="109636"/>
    <lineage>
        <taxon>Eukaryota</taxon>
        <taxon>Fungi</taxon>
        <taxon>Dikarya</taxon>
        <taxon>Basidiomycota</taxon>
        <taxon>Agaricomycotina</taxon>
        <taxon>Agaricomycetes</taxon>
        <taxon>Agaricomycetidae</taxon>
        <taxon>Agaricales</taxon>
        <taxon>Agaricineae</taxon>
        <taxon>Strophariaceae</taxon>
        <taxon>Pholiota</taxon>
    </lineage>
</organism>
<dbReference type="Gene3D" id="3.40.50.1820">
    <property type="entry name" value="alpha/beta hydrolase"/>
    <property type="match status" value="1"/>
</dbReference>
<feature type="domain" description="Carboxylesterase type B" evidence="3">
    <location>
        <begin position="225"/>
        <end position="705"/>
    </location>
</feature>
<dbReference type="InterPro" id="IPR019819">
    <property type="entry name" value="Carboxylesterase_B_CS"/>
</dbReference>
<dbReference type="SUPFAM" id="SSF53474">
    <property type="entry name" value="alpha/beta-Hydrolases"/>
    <property type="match status" value="1"/>
</dbReference>
<dbReference type="Proteomes" id="UP000807469">
    <property type="component" value="Unassembled WGS sequence"/>
</dbReference>
<keyword evidence="5" id="KW-1185">Reference proteome</keyword>
<accession>A0A9P6D5Z9</accession>
<dbReference type="PANTHER" id="PTHR11559">
    <property type="entry name" value="CARBOXYLESTERASE"/>
    <property type="match status" value="1"/>
</dbReference>
<dbReference type="InterPro" id="IPR029058">
    <property type="entry name" value="AB_hydrolase_fold"/>
</dbReference>
<evidence type="ECO:0000259" key="3">
    <source>
        <dbReference type="Pfam" id="PF00135"/>
    </source>
</evidence>
<evidence type="ECO:0000313" key="5">
    <source>
        <dbReference type="Proteomes" id="UP000807469"/>
    </source>
</evidence>
<comment type="similarity">
    <text evidence="1">Belongs to the type-B carboxylesterase/lipase family.</text>
</comment>
<dbReference type="PROSITE" id="PS00941">
    <property type="entry name" value="CARBOXYLESTERASE_B_2"/>
    <property type="match status" value="1"/>
</dbReference>
<dbReference type="InterPro" id="IPR002018">
    <property type="entry name" value="CarbesteraseB"/>
</dbReference>
<protein>
    <submittedName>
        <fullName evidence="4">Alpha/beta-hydrolase</fullName>
    </submittedName>
</protein>
<keyword evidence="2" id="KW-0378">Hydrolase</keyword>
<comment type="caution">
    <text evidence="4">The sequence shown here is derived from an EMBL/GenBank/DDBJ whole genome shotgun (WGS) entry which is preliminary data.</text>
</comment>
<reference evidence="4" key="1">
    <citation type="submission" date="2020-11" db="EMBL/GenBank/DDBJ databases">
        <authorList>
            <consortium name="DOE Joint Genome Institute"/>
            <person name="Ahrendt S."/>
            <person name="Riley R."/>
            <person name="Andreopoulos W."/>
            <person name="Labutti K."/>
            <person name="Pangilinan J."/>
            <person name="Ruiz-Duenas F.J."/>
            <person name="Barrasa J.M."/>
            <person name="Sanchez-Garcia M."/>
            <person name="Camarero S."/>
            <person name="Miyauchi S."/>
            <person name="Serrano A."/>
            <person name="Linde D."/>
            <person name="Babiker R."/>
            <person name="Drula E."/>
            <person name="Ayuso-Fernandez I."/>
            <person name="Pacheco R."/>
            <person name="Padilla G."/>
            <person name="Ferreira P."/>
            <person name="Barriuso J."/>
            <person name="Kellner H."/>
            <person name="Castanera R."/>
            <person name="Alfaro M."/>
            <person name="Ramirez L."/>
            <person name="Pisabarro A.G."/>
            <person name="Kuo A."/>
            <person name="Tritt A."/>
            <person name="Lipzen A."/>
            <person name="He G."/>
            <person name="Yan M."/>
            <person name="Ng V."/>
            <person name="Cullen D."/>
            <person name="Martin F."/>
            <person name="Rosso M.-N."/>
            <person name="Henrissat B."/>
            <person name="Hibbett D."/>
            <person name="Martinez A.T."/>
            <person name="Grigoriev I.V."/>
        </authorList>
    </citation>
    <scope>NUCLEOTIDE SEQUENCE</scope>
    <source>
        <strain evidence="4">CIRM-BRFM 674</strain>
    </source>
</reference>
<evidence type="ECO:0000256" key="2">
    <source>
        <dbReference type="ARBA" id="ARBA00022801"/>
    </source>
</evidence>
<gene>
    <name evidence="4" type="ORF">BDN70DRAFT_872466</name>
</gene>
<name>A0A9P6D5Z9_9AGAR</name>